<sequence>MRVASFLWDDDNIDHIATHGVAQWEIEQVLRRRPKVRRTREGRYQAAGTTEDGRFLLVHFRYLGSGVVRPITARDMTLKERRSYARK</sequence>
<name>A0A932GMP8_UNCTE</name>
<dbReference type="EMBL" id="JACPSX010000026">
    <property type="protein sequence ID" value="MBI3013743.1"/>
    <property type="molecule type" value="Genomic_DNA"/>
</dbReference>
<dbReference type="InterPro" id="IPR007460">
    <property type="entry name" value="BrnT_toxin"/>
</dbReference>
<proteinExistence type="predicted"/>
<comment type="caution">
    <text evidence="1">The sequence shown here is derived from an EMBL/GenBank/DDBJ whole genome shotgun (WGS) entry which is preliminary data.</text>
</comment>
<evidence type="ECO:0000313" key="2">
    <source>
        <dbReference type="Proteomes" id="UP000741360"/>
    </source>
</evidence>
<dbReference type="Pfam" id="PF04365">
    <property type="entry name" value="BrnT_toxin"/>
    <property type="match status" value="1"/>
</dbReference>
<dbReference type="AlphaFoldDB" id="A0A932GMP8"/>
<reference evidence="1" key="1">
    <citation type="submission" date="2020-07" db="EMBL/GenBank/DDBJ databases">
        <title>Huge and variable diversity of episymbiotic CPR bacteria and DPANN archaea in groundwater ecosystems.</title>
        <authorList>
            <person name="He C.Y."/>
            <person name="Keren R."/>
            <person name="Whittaker M."/>
            <person name="Farag I.F."/>
            <person name="Doudna J."/>
            <person name="Cate J.H.D."/>
            <person name="Banfield J.F."/>
        </authorList>
    </citation>
    <scope>NUCLEOTIDE SEQUENCE</scope>
    <source>
        <strain evidence="1">NC_groundwater_717_Ag_S-0.2um_59_8</strain>
    </source>
</reference>
<dbReference type="Proteomes" id="UP000741360">
    <property type="component" value="Unassembled WGS sequence"/>
</dbReference>
<dbReference type="Gene3D" id="3.10.450.530">
    <property type="entry name" value="Ribonuclease toxin, BrnT, of type II toxin-antitoxin system"/>
    <property type="match status" value="1"/>
</dbReference>
<accession>A0A932GMP8</accession>
<gene>
    <name evidence="1" type="ORF">HYY65_01460</name>
</gene>
<dbReference type="InterPro" id="IPR038573">
    <property type="entry name" value="BrnT_sf"/>
</dbReference>
<organism evidence="1 2">
    <name type="scientific">Tectimicrobiota bacterium</name>
    <dbReference type="NCBI Taxonomy" id="2528274"/>
    <lineage>
        <taxon>Bacteria</taxon>
        <taxon>Pseudomonadati</taxon>
        <taxon>Nitrospinota/Tectimicrobiota group</taxon>
        <taxon>Candidatus Tectimicrobiota</taxon>
    </lineage>
</organism>
<protein>
    <submittedName>
        <fullName evidence="1">BrnT family toxin</fullName>
    </submittedName>
</protein>
<evidence type="ECO:0000313" key="1">
    <source>
        <dbReference type="EMBL" id="MBI3013743.1"/>
    </source>
</evidence>